<dbReference type="AlphaFoldDB" id="A0AAV2TTH8"/>
<evidence type="ECO:0000256" key="1">
    <source>
        <dbReference type="ARBA" id="ARBA00022837"/>
    </source>
</evidence>
<dbReference type="Pfam" id="PF13499">
    <property type="entry name" value="EF-hand_7"/>
    <property type="match status" value="1"/>
</dbReference>
<protein>
    <recommendedName>
        <fullName evidence="2">EF-hand domain-containing protein</fullName>
    </recommendedName>
</protein>
<dbReference type="PROSITE" id="PS00018">
    <property type="entry name" value="EF_HAND_1"/>
    <property type="match status" value="2"/>
</dbReference>
<gene>
    <name evidence="3" type="ORF">CDAUBV1_LOCUS14710</name>
</gene>
<dbReference type="InterPro" id="IPR011992">
    <property type="entry name" value="EF-hand-dom_pair"/>
</dbReference>
<accession>A0AAV2TTH8</accession>
<feature type="domain" description="EF-hand" evidence="2">
    <location>
        <begin position="37"/>
        <end position="69"/>
    </location>
</feature>
<organism evidence="3 4">
    <name type="scientific">Calicophoron daubneyi</name>
    <name type="common">Rumen fluke</name>
    <name type="synonym">Paramphistomum daubneyi</name>
    <dbReference type="NCBI Taxonomy" id="300641"/>
    <lineage>
        <taxon>Eukaryota</taxon>
        <taxon>Metazoa</taxon>
        <taxon>Spiralia</taxon>
        <taxon>Lophotrochozoa</taxon>
        <taxon>Platyhelminthes</taxon>
        <taxon>Trematoda</taxon>
        <taxon>Digenea</taxon>
        <taxon>Plagiorchiida</taxon>
        <taxon>Pronocephalata</taxon>
        <taxon>Paramphistomoidea</taxon>
        <taxon>Paramphistomidae</taxon>
        <taxon>Calicophoron</taxon>
    </lineage>
</organism>
<dbReference type="SMART" id="SM00054">
    <property type="entry name" value="EFh"/>
    <property type="match status" value="2"/>
</dbReference>
<evidence type="ECO:0000259" key="2">
    <source>
        <dbReference type="PROSITE" id="PS50222"/>
    </source>
</evidence>
<dbReference type="Gene3D" id="1.10.238.10">
    <property type="entry name" value="EF-hand"/>
    <property type="match status" value="1"/>
</dbReference>
<name>A0AAV2TTH8_CALDB</name>
<dbReference type="SUPFAM" id="SSF47473">
    <property type="entry name" value="EF-hand"/>
    <property type="match status" value="1"/>
</dbReference>
<sequence>MNEEDVKSLFKELDLDGDGKITLREVRYYLAKNEGVFNVKEARKRLHEYDKDGDGKVTLDELRSILVKK</sequence>
<dbReference type="Proteomes" id="UP001497525">
    <property type="component" value="Unassembled WGS sequence"/>
</dbReference>
<dbReference type="InterPro" id="IPR018247">
    <property type="entry name" value="EF_Hand_1_Ca_BS"/>
</dbReference>
<feature type="domain" description="EF-hand" evidence="2">
    <location>
        <begin position="1"/>
        <end position="36"/>
    </location>
</feature>
<dbReference type="PROSITE" id="PS50222">
    <property type="entry name" value="EF_HAND_2"/>
    <property type="match status" value="2"/>
</dbReference>
<dbReference type="CDD" id="cd00051">
    <property type="entry name" value="EFh"/>
    <property type="match status" value="1"/>
</dbReference>
<proteinExistence type="predicted"/>
<reference evidence="3" key="1">
    <citation type="submission" date="2024-06" db="EMBL/GenBank/DDBJ databases">
        <authorList>
            <person name="Liu X."/>
            <person name="Lenzi L."/>
            <person name="Haldenby T S."/>
            <person name="Uol C."/>
        </authorList>
    </citation>
    <scope>NUCLEOTIDE SEQUENCE</scope>
</reference>
<dbReference type="EMBL" id="CAXLJL010000612">
    <property type="protein sequence ID" value="CAL5139590.1"/>
    <property type="molecule type" value="Genomic_DNA"/>
</dbReference>
<keyword evidence="1" id="KW-0106">Calcium</keyword>
<dbReference type="GO" id="GO:0005509">
    <property type="term" value="F:calcium ion binding"/>
    <property type="evidence" value="ECO:0007669"/>
    <property type="project" value="InterPro"/>
</dbReference>
<evidence type="ECO:0000313" key="4">
    <source>
        <dbReference type="Proteomes" id="UP001497525"/>
    </source>
</evidence>
<comment type="caution">
    <text evidence="3">The sequence shown here is derived from an EMBL/GenBank/DDBJ whole genome shotgun (WGS) entry which is preliminary data.</text>
</comment>
<evidence type="ECO:0000313" key="3">
    <source>
        <dbReference type="EMBL" id="CAL5139590.1"/>
    </source>
</evidence>
<dbReference type="InterPro" id="IPR002048">
    <property type="entry name" value="EF_hand_dom"/>
</dbReference>